<name>A0ABY4YII4_9MICO</name>
<accession>A0ABY4YII4</accession>
<dbReference type="EMBL" id="CP099490">
    <property type="protein sequence ID" value="USQ76601.1"/>
    <property type="molecule type" value="Genomic_DNA"/>
</dbReference>
<dbReference type="Pfam" id="PF00535">
    <property type="entry name" value="Glycos_transf_2"/>
    <property type="match status" value="1"/>
</dbReference>
<gene>
    <name evidence="2" type="ORF">NF557_01325</name>
</gene>
<evidence type="ECO:0000313" key="2">
    <source>
        <dbReference type="EMBL" id="USQ76601.1"/>
    </source>
</evidence>
<feature type="domain" description="Glycosyltransferase 2-like" evidence="1">
    <location>
        <begin position="8"/>
        <end position="134"/>
    </location>
</feature>
<dbReference type="Proteomes" id="UP001056535">
    <property type="component" value="Chromosome"/>
</dbReference>
<sequence length="340" mass="37243">MESEPIASVVVPTYRGEHRLPTLLEALANQDVKESFEVVVVVDGEVDSSQSVLRAYSDRLNIVEILRPESGGVVAALNDGFAAAKGRVLIRCDDDLTPGPDFVRRHVAWHDPGSLRAVIGPTRDVFTDSTYARAYGRPANERALAGVYARPANHRWIHWAANNSLLATTLARTGPYNPAFAFGEDFEMGWRLNEHGVEFVIDPHLEVEHRGPAPSATVRVPRAFVSGASHAYFAQHHPSFRQPLQVTSVWGRATSATARVIRTRTAFTRLGALIDRALPLFPTPAASKLVAFAVESAGRAGARSIDDVPLSAHQDAYALQRKEEVRAHRPTRWGRGSTLP</sequence>
<protein>
    <submittedName>
        <fullName evidence="2">Glycosyltransferase</fullName>
    </submittedName>
</protein>
<dbReference type="InterPro" id="IPR001173">
    <property type="entry name" value="Glyco_trans_2-like"/>
</dbReference>
<keyword evidence="3" id="KW-1185">Reference proteome</keyword>
<dbReference type="RefSeq" id="WP_252621305.1">
    <property type="nucleotide sequence ID" value="NZ_CP099490.1"/>
</dbReference>
<dbReference type="SUPFAM" id="SSF53448">
    <property type="entry name" value="Nucleotide-diphospho-sugar transferases"/>
    <property type="match status" value="1"/>
</dbReference>
<proteinExistence type="predicted"/>
<evidence type="ECO:0000259" key="1">
    <source>
        <dbReference type="Pfam" id="PF00535"/>
    </source>
</evidence>
<dbReference type="PANTHER" id="PTHR43685:SF3">
    <property type="entry name" value="SLR2126 PROTEIN"/>
    <property type="match status" value="1"/>
</dbReference>
<reference evidence="2" key="1">
    <citation type="submission" date="2022-06" db="EMBL/GenBank/DDBJ databases">
        <title>Ornithinimicrobium JY.X270.</title>
        <authorList>
            <person name="Huang Y."/>
        </authorList>
    </citation>
    <scope>NUCLEOTIDE SEQUENCE</scope>
    <source>
        <strain evidence="2">JY.X270</strain>
    </source>
</reference>
<organism evidence="2 3">
    <name type="scientific">Ornithinimicrobium cryptoxanthini</name>
    <dbReference type="NCBI Taxonomy" id="2934161"/>
    <lineage>
        <taxon>Bacteria</taxon>
        <taxon>Bacillati</taxon>
        <taxon>Actinomycetota</taxon>
        <taxon>Actinomycetes</taxon>
        <taxon>Micrococcales</taxon>
        <taxon>Ornithinimicrobiaceae</taxon>
        <taxon>Ornithinimicrobium</taxon>
    </lineage>
</organism>
<dbReference type="Gene3D" id="3.90.550.10">
    <property type="entry name" value="Spore Coat Polysaccharide Biosynthesis Protein SpsA, Chain A"/>
    <property type="match status" value="1"/>
</dbReference>
<dbReference type="InterPro" id="IPR050834">
    <property type="entry name" value="Glycosyltransf_2"/>
</dbReference>
<evidence type="ECO:0000313" key="3">
    <source>
        <dbReference type="Proteomes" id="UP001056535"/>
    </source>
</evidence>
<dbReference type="PANTHER" id="PTHR43685">
    <property type="entry name" value="GLYCOSYLTRANSFERASE"/>
    <property type="match status" value="1"/>
</dbReference>
<dbReference type="InterPro" id="IPR029044">
    <property type="entry name" value="Nucleotide-diphossugar_trans"/>
</dbReference>